<keyword evidence="3" id="KW-1185">Reference proteome</keyword>
<dbReference type="HOGENOM" id="CLU_1165977_0_0_1"/>
<dbReference type="Proteomes" id="UP000027265">
    <property type="component" value="Unassembled WGS sequence"/>
</dbReference>
<feature type="region of interest" description="Disordered" evidence="1">
    <location>
        <begin position="1"/>
        <end position="187"/>
    </location>
</feature>
<reference evidence="3" key="1">
    <citation type="journal article" date="2014" name="Proc. Natl. Acad. Sci. U.S.A.">
        <title>Extensive sampling of basidiomycete genomes demonstrates inadequacy of the white-rot/brown-rot paradigm for wood decay fungi.</title>
        <authorList>
            <person name="Riley R."/>
            <person name="Salamov A.A."/>
            <person name="Brown D.W."/>
            <person name="Nagy L.G."/>
            <person name="Floudas D."/>
            <person name="Held B.W."/>
            <person name="Levasseur A."/>
            <person name="Lombard V."/>
            <person name="Morin E."/>
            <person name="Otillar R."/>
            <person name="Lindquist E.A."/>
            <person name="Sun H."/>
            <person name="LaButti K.M."/>
            <person name="Schmutz J."/>
            <person name="Jabbour D."/>
            <person name="Luo H."/>
            <person name="Baker S.E."/>
            <person name="Pisabarro A.G."/>
            <person name="Walton J.D."/>
            <person name="Blanchette R.A."/>
            <person name="Henrissat B."/>
            <person name="Martin F."/>
            <person name="Cullen D."/>
            <person name="Hibbett D.S."/>
            <person name="Grigoriev I.V."/>
        </authorList>
    </citation>
    <scope>NUCLEOTIDE SEQUENCE [LARGE SCALE GENOMIC DNA]</scope>
    <source>
        <strain evidence="3">MUCL 33604</strain>
    </source>
</reference>
<gene>
    <name evidence="2" type="ORF">JAAARDRAFT_46659</name>
</gene>
<feature type="compositionally biased region" description="Pro residues" evidence="1">
    <location>
        <begin position="84"/>
        <end position="101"/>
    </location>
</feature>
<evidence type="ECO:0000313" key="3">
    <source>
        <dbReference type="Proteomes" id="UP000027265"/>
    </source>
</evidence>
<evidence type="ECO:0000313" key="2">
    <source>
        <dbReference type="EMBL" id="KDQ59077.1"/>
    </source>
</evidence>
<dbReference type="AlphaFoldDB" id="A0A067Q6H2"/>
<feature type="compositionally biased region" description="Polar residues" evidence="1">
    <location>
        <begin position="45"/>
        <end position="59"/>
    </location>
</feature>
<evidence type="ECO:0000256" key="1">
    <source>
        <dbReference type="SAM" id="MobiDB-lite"/>
    </source>
</evidence>
<proteinExistence type="predicted"/>
<accession>A0A067Q6H2</accession>
<dbReference type="EMBL" id="KL197716">
    <property type="protein sequence ID" value="KDQ59077.1"/>
    <property type="molecule type" value="Genomic_DNA"/>
</dbReference>
<dbReference type="InParanoid" id="A0A067Q6H2"/>
<organism evidence="2 3">
    <name type="scientific">Jaapia argillacea MUCL 33604</name>
    <dbReference type="NCBI Taxonomy" id="933084"/>
    <lineage>
        <taxon>Eukaryota</taxon>
        <taxon>Fungi</taxon>
        <taxon>Dikarya</taxon>
        <taxon>Basidiomycota</taxon>
        <taxon>Agaricomycotina</taxon>
        <taxon>Agaricomycetes</taxon>
        <taxon>Agaricomycetidae</taxon>
        <taxon>Jaapiales</taxon>
        <taxon>Jaapiaceae</taxon>
        <taxon>Jaapia</taxon>
    </lineage>
</organism>
<sequence length="238" mass="25989">MMGRSRSLKASSKKALPPLPVSSEAGGSNPEDAVKATSPVDSRKTNGGTRSWSDTNLSTVRELWNTCVKPRNSHLSTQADVPHTPTPSPPPLPVRPSPLPRPKTDVDVKRRRRLGYIPPGPSPLSSCAAYDDDSDVEPELSKRSSSRSKQSTQISDDDVEKENRDPNVIGARAEGIETRRRRQPAREVATPSCIFLRVDPTWVPSKGPAMVFYAGSEEAETVLDEDEEGGENSFLNLF</sequence>
<protein>
    <submittedName>
        <fullName evidence="2">Uncharacterized protein</fullName>
    </submittedName>
</protein>
<name>A0A067Q6H2_9AGAM</name>